<dbReference type="RefSeq" id="WP_159809324.1">
    <property type="nucleotide sequence ID" value="NZ_BLJE01000004.1"/>
</dbReference>
<dbReference type="Gene3D" id="3.40.190.10">
    <property type="entry name" value="Periplasmic binding protein-like II"/>
    <property type="match status" value="1"/>
</dbReference>
<dbReference type="GO" id="GO:0055085">
    <property type="term" value="P:transmembrane transport"/>
    <property type="evidence" value="ECO:0007669"/>
    <property type="project" value="InterPro"/>
</dbReference>
<feature type="binding site" evidence="4">
    <location>
        <position position="163"/>
    </location>
    <ligand>
        <name>substrate</name>
    </ligand>
</feature>
<dbReference type="GO" id="GO:0042597">
    <property type="term" value="C:periplasmic space"/>
    <property type="evidence" value="ECO:0007669"/>
    <property type="project" value="UniProtKB-SubCell"/>
</dbReference>
<dbReference type="GO" id="GO:0031317">
    <property type="term" value="C:tripartite ATP-independent periplasmic transporter complex"/>
    <property type="evidence" value="ECO:0007669"/>
    <property type="project" value="InterPro"/>
</dbReference>
<dbReference type="InterPro" id="IPR018389">
    <property type="entry name" value="DctP_fam"/>
</dbReference>
<dbReference type="EMBL" id="BLJE01000004">
    <property type="protein sequence ID" value="GFE66360.1"/>
    <property type="molecule type" value="Genomic_DNA"/>
</dbReference>
<dbReference type="OrthoDB" id="9780733at2"/>
<protein>
    <submittedName>
        <fullName evidence="6">C4-dicarboxylate ABC transporter</fullName>
    </submittedName>
</protein>
<feature type="binding site" evidence="5">
    <location>
        <position position="221"/>
    </location>
    <ligand>
        <name>substrate</name>
    </ligand>
</feature>
<reference evidence="6 7" key="1">
    <citation type="submission" date="2019-12" db="EMBL/GenBank/DDBJ databases">
        <title>Litoreibacter badius sp. nov., a novel bacteriochlorophyll a-containing bacterium in the genus Litoreibacter.</title>
        <authorList>
            <person name="Kanamuro M."/>
            <person name="Takabe Y."/>
            <person name="Mori K."/>
            <person name="Takaichi S."/>
            <person name="Hanada S."/>
        </authorList>
    </citation>
    <scope>NUCLEOTIDE SEQUENCE [LARGE SCALE GENOMIC DNA]</scope>
    <source>
        <strain evidence="6 7">K6</strain>
    </source>
</reference>
<dbReference type="Proteomes" id="UP000436822">
    <property type="component" value="Unassembled WGS sequence"/>
</dbReference>
<keyword evidence="2" id="KW-0732">Signal</keyword>
<comment type="caution">
    <text evidence="6">The sequence shown here is derived from an EMBL/GenBank/DDBJ whole genome shotgun (WGS) entry which is preliminary data.</text>
</comment>
<evidence type="ECO:0000256" key="1">
    <source>
        <dbReference type="ARBA" id="ARBA00004418"/>
    </source>
</evidence>
<evidence type="ECO:0000313" key="7">
    <source>
        <dbReference type="Proteomes" id="UP000436822"/>
    </source>
</evidence>
<accession>A0A6N6JKH3</accession>
<proteinExistence type="predicted"/>
<dbReference type="GO" id="GO:0046872">
    <property type="term" value="F:metal ion binding"/>
    <property type="evidence" value="ECO:0007669"/>
    <property type="project" value="UniProtKB-KW"/>
</dbReference>
<keyword evidence="3" id="KW-0574">Periplasm</keyword>
<dbReference type="InterPro" id="IPR026289">
    <property type="entry name" value="SBP_TakP-like"/>
</dbReference>
<keyword evidence="5" id="KW-0479">Metal-binding</keyword>
<dbReference type="PANTHER" id="PTHR33376">
    <property type="match status" value="1"/>
</dbReference>
<evidence type="ECO:0000256" key="2">
    <source>
        <dbReference type="ARBA" id="ARBA00022729"/>
    </source>
</evidence>
<dbReference type="InterPro" id="IPR006311">
    <property type="entry name" value="TAT_signal"/>
</dbReference>
<dbReference type="PROSITE" id="PS51318">
    <property type="entry name" value="TAT"/>
    <property type="match status" value="1"/>
</dbReference>
<feature type="binding site" evidence="4">
    <location>
        <position position="184"/>
    </location>
    <ligand>
        <name>substrate</name>
    </ligand>
</feature>
<evidence type="ECO:0000256" key="4">
    <source>
        <dbReference type="PIRSR" id="PIRSR039026-1"/>
    </source>
</evidence>
<evidence type="ECO:0000256" key="5">
    <source>
        <dbReference type="PIRSR" id="PIRSR039026-2"/>
    </source>
</evidence>
<comment type="subcellular location">
    <subcellularLocation>
        <location evidence="1">Periplasm</location>
    </subcellularLocation>
</comment>
<gene>
    <name evidence="6" type="ORF">KIN_34340</name>
</gene>
<dbReference type="PANTHER" id="PTHR33376:SF5">
    <property type="entry name" value="EXTRACYTOPLASMIC SOLUTE RECEPTOR PROTEIN"/>
    <property type="match status" value="1"/>
</dbReference>
<keyword evidence="7" id="KW-1185">Reference proteome</keyword>
<dbReference type="InterPro" id="IPR038404">
    <property type="entry name" value="TRAP_DctP_sf"/>
</dbReference>
<dbReference type="Gene3D" id="3.40.190.170">
    <property type="entry name" value="Bacterial extracellular solute-binding protein, family 7"/>
    <property type="match status" value="1"/>
</dbReference>
<feature type="binding site" evidence="5">
    <location>
        <position position="247"/>
    </location>
    <ligand>
        <name>substrate</name>
    </ligand>
</feature>
<name>A0A6N6JKH3_9RHOB</name>
<organism evidence="6 7">
    <name type="scientific">Litoreibacter roseus</name>
    <dbReference type="NCBI Taxonomy" id="2601869"/>
    <lineage>
        <taxon>Bacteria</taxon>
        <taxon>Pseudomonadati</taxon>
        <taxon>Pseudomonadota</taxon>
        <taxon>Alphaproteobacteria</taxon>
        <taxon>Rhodobacterales</taxon>
        <taxon>Roseobacteraceae</taxon>
        <taxon>Litoreibacter</taxon>
    </lineage>
</organism>
<dbReference type="Pfam" id="PF03480">
    <property type="entry name" value="DctP"/>
    <property type="match status" value="1"/>
</dbReference>
<dbReference type="CDD" id="cd13604">
    <property type="entry name" value="PBP2_TRAP_ketoacid_lactate_like"/>
    <property type="match status" value="1"/>
</dbReference>
<feature type="binding site" evidence="5">
    <location>
        <position position="222"/>
    </location>
    <ligand>
        <name>Na(+)</name>
        <dbReference type="ChEBI" id="CHEBI:29101"/>
    </ligand>
</feature>
<sequence length="381" mass="41018">MSNNTSQKITTRRGLLGAGLAGMAGGLAAPLVAQTGGARTIRMATSWPKDLGGLADSAARVAQTITQMSEGSLSVEVYGPGELVGALEVHDAAGNGDIEMYHSAEYYFQRKHRGLNFFTTVPLGLTMLEQASWLTYGGGQALWDEVNAQFGVKSLPVGGTGVQMGGWFDKPIESVDDFNGLTMRMPGLGGQVISELGAEAVVLSGGGIVKALFEQSINATEWVGPYNDLHFGFQKILSTYVYPGFHEPGTMAALGMNKAFWDGLSSREQSIIQTATDVELSLHSADYYGNNGLALTQMINEYGVQPTLLPDDVWDAIAKKSMEVVSGVANDDDLARRIFESFDAHRSLMFGGAPFDQAEYLARRFGSTPLWSNYSFEHLEL</sequence>
<dbReference type="AlphaFoldDB" id="A0A6N6JKH3"/>
<evidence type="ECO:0000313" key="6">
    <source>
        <dbReference type="EMBL" id="GFE66360.1"/>
    </source>
</evidence>
<dbReference type="PIRSF" id="PIRSF039026">
    <property type="entry name" value="SiaP"/>
    <property type="match status" value="1"/>
</dbReference>
<evidence type="ECO:0000256" key="3">
    <source>
        <dbReference type="ARBA" id="ARBA00022764"/>
    </source>
</evidence>